<dbReference type="InterPro" id="IPR021127">
    <property type="entry name" value="CRISPR_associated_Cas2"/>
</dbReference>
<comment type="cofactor">
    <cofactor evidence="1 9">
        <name>Mg(2+)</name>
        <dbReference type="ChEBI" id="CHEBI:18420"/>
    </cofactor>
</comment>
<dbReference type="NCBIfam" id="TIGR01573">
    <property type="entry name" value="cas2"/>
    <property type="match status" value="1"/>
</dbReference>
<comment type="caution">
    <text evidence="10">The sequence shown here is derived from an EMBL/GenBank/DDBJ whole genome shotgun (WGS) entry which is preliminary data.</text>
</comment>
<dbReference type="EMBL" id="MCRM02000046">
    <property type="protein sequence ID" value="PNV71401.1"/>
    <property type="molecule type" value="Genomic_DNA"/>
</dbReference>
<keyword evidence="8 9" id="KW-0051">Antiviral defense</keyword>
<evidence type="ECO:0000256" key="7">
    <source>
        <dbReference type="ARBA" id="ARBA00022842"/>
    </source>
</evidence>
<name>A0ABX4YCH4_9LEPT</name>
<keyword evidence="3 9" id="KW-0540">Nuclease</keyword>
<keyword evidence="11" id="KW-1185">Reference proteome</keyword>
<keyword evidence="7 9" id="KW-0460">Magnesium</keyword>
<dbReference type="CDD" id="cd09725">
    <property type="entry name" value="Cas2_I_II_III"/>
    <property type="match status" value="1"/>
</dbReference>
<feature type="binding site" evidence="9">
    <location>
        <position position="12"/>
    </location>
    <ligand>
        <name>Mg(2+)</name>
        <dbReference type="ChEBI" id="CHEBI:18420"/>
        <note>catalytic</note>
    </ligand>
</feature>
<evidence type="ECO:0000256" key="5">
    <source>
        <dbReference type="ARBA" id="ARBA00022759"/>
    </source>
</evidence>
<evidence type="ECO:0000256" key="8">
    <source>
        <dbReference type="ARBA" id="ARBA00023118"/>
    </source>
</evidence>
<dbReference type="Gene3D" id="3.30.70.240">
    <property type="match status" value="1"/>
</dbReference>
<dbReference type="GO" id="GO:0004519">
    <property type="term" value="F:endonuclease activity"/>
    <property type="evidence" value="ECO:0007669"/>
    <property type="project" value="UniProtKB-KW"/>
</dbReference>
<comment type="function">
    <text evidence="9">CRISPR (clustered regularly interspaced short palindromic repeat), is an adaptive immune system that provides protection against mobile genetic elements (viruses, transposable elements and conjugative plasmids). CRISPR clusters contain sequences complementary to antecedent mobile elements and target invading nucleic acids. CRISPR clusters are transcribed and processed into CRISPR RNA (crRNA). Functions as a ssRNA-specific endoribonuclease. Involved in the integration of spacer DNA into the CRISPR cassette.</text>
</comment>
<comment type="similarity">
    <text evidence="2 9">Belongs to the CRISPR-associated endoribonuclease Cas2 protein family.</text>
</comment>
<dbReference type="Proteomes" id="UP000094669">
    <property type="component" value="Unassembled WGS sequence"/>
</dbReference>
<evidence type="ECO:0000313" key="10">
    <source>
        <dbReference type="EMBL" id="PNV71401.1"/>
    </source>
</evidence>
<gene>
    <name evidence="9 10" type="primary">cas2</name>
    <name evidence="10" type="ORF">BES34_021505</name>
</gene>
<dbReference type="SUPFAM" id="SSF143430">
    <property type="entry name" value="TTP0101/SSO1404-like"/>
    <property type="match status" value="1"/>
</dbReference>
<evidence type="ECO:0000256" key="4">
    <source>
        <dbReference type="ARBA" id="ARBA00022723"/>
    </source>
</evidence>
<proteinExistence type="inferred from homology"/>
<reference evidence="10" key="1">
    <citation type="submission" date="2018-01" db="EMBL/GenBank/DDBJ databases">
        <title>Genomic characterization of Leptospira inadai serogroup Lyme isolated from captured rat in Brazil and comparative analysis with human reference strain.</title>
        <authorList>
            <person name="Moreno L.Z."/>
            <person name="Loureiro A.P."/>
            <person name="Miraglia F."/>
            <person name="Kremer F.S."/>
            <person name="Eslabao M.R."/>
            <person name="Dellagostin O.A."/>
            <person name="Lilenbaum W."/>
            <person name="Moreno A.M."/>
        </authorList>
    </citation>
    <scope>NUCLEOTIDE SEQUENCE [LARGE SCALE GENOMIC DNA]</scope>
    <source>
        <strain evidence="10">M34/99</strain>
    </source>
</reference>
<evidence type="ECO:0000256" key="3">
    <source>
        <dbReference type="ARBA" id="ARBA00022722"/>
    </source>
</evidence>
<protein>
    <recommendedName>
        <fullName evidence="9">CRISPR-associated endoribonuclease Cas2</fullName>
        <ecNumber evidence="9">3.1.-.-</ecNumber>
    </recommendedName>
</protein>
<evidence type="ECO:0000256" key="2">
    <source>
        <dbReference type="ARBA" id="ARBA00009959"/>
    </source>
</evidence>
<evidence type="ECO:0000256" key="6">
    <source>
        <dbReference type="ARBA" id="ARBA00022801"/>
    </source>
</evidence>
<dbReference type="InterPro" id="IPR019199">
    <property type="entry name" value="Virulence_VapD/CRISPR_Cas2"/>
</dbReference>
<evidence type="ECO:0000256" key="1">
    <source>
        <dbReference type="ARBA" id="ARBA00001946"/>
    </source>
</evidence>
<dbReference type="Pfam" id="PF09827">
    <property type="entry name" value="CRISPR_Cas2"/>
    <property type="match status" value="1"/>
</dbReference>
<keyword evidence="4 9" id="KW-0479">Metal-binding</keyword>
<evidence type="ECO:0000313" key="11">
    <source>
        <dbReference type="Proteomes" id="UP000094669"/>
    </source>
</evidence>
<accession>A0ABX4YCH4</accession>
<comment type="subunit">
    <text evidence="9">Homodimer, forms a heterotetramer with a Cas1 homodimer.</text>
</comment>
<dbReference type="HAMAP" id="MF_01471">
    <property type="entry name" value="Cas2"/>
    <property type="match status" value="1"/>
</dbReference>
<sequence>MKNFIELLVCYDIESNKTRRQVADMLKDFGLVSIQKSVYWGWVILAEKKAILHNIHNKYELKISDRVLVMDVNMASNAKSILIGYSDLELERFEENVQMVV</sequence>
<organism evidence="10 11">
    <name type="scientific">Leptospira inadai serovar Lyme</name>
    <dbReference type="NCBI Taxonomy" id="293084"/>
    <lineage>
        <taxon>Bacteria</taxon>
        <taxon>Pseudomonadati</taxon>
        <taxon>Spirochaetota</taxon>
        <taxon>Spirochaetia</taxon>
        <taxon>Leptospirales</taxon>
        <taxon>Leptospiraceae</taxon>
        <taxon>Leptospira</taxon>
    </lineage>
</organism>
<dbReference type="RefSeq" id="WP_081654347.1">
    <property type="nucleotide sequence ID" value="NZ_MCRM02000046.1"/>
</dbReference>
<keyword evidence="5 9" id="KW-0255">Endonuclease</keyword>
<keyword evidence="6 9" id="KW-0378">Hydrolase</keyword>
<evidence type="ECO:0000256" key="9">
    <source>
        <dbReference type="HAMAP-Rule" id="MF_01471"/>
    </source>
</evidence>
<dbReference type="EC" id="3.1.-.-" evidence="9"/>